<dbReference type="EMBL" id="FLRB01000018">
    <property type="protein sequence ID" value="SBT22418.1"/>
    <property type="molecule type" value="Genomic_DNA"/>
</dbReference>
<evidence type="ECO:0000256" key="5">
    <source>
        <dbReference type="PROSITE-ProRule" id="PRU00110"/>
    </source>
</evidence>
<dbReference type="CDD" id="cd17546">
    <property type="entry name" value="REC_hyHK_CKI1_RcsC-like"/>
    <property type="match status" value="1"/>
</dbReference>
<dbReference type="InterPro" id="IPR036641">
    <property type="entry name" value="HPT_dom_sf"/>
</dbReference>
<dbReference type="Pfam" id="PF01627">
    <property type="entry name" value="Hpt"/>
    <property type="match status" value="1"/>
</dbReference>
<feature type="modified residue" description="4-aspartylphosphate" evidence="6">
    <location>
        <position position="197"/>
    </location>
</feature>
<dbReference type="InterPro" id="IPR003594">
    <property type="entry name" value="HATPase_dom"/>
</dbReference>
<sequence length="479" mass="52344">MTLDSYRLQQILINLAGNAIKFTTKGHVAIKFSLDKTSDHILHIEVVDTGIGISKDKHASVFEAFSQAETSTVRAFGGTGLGLVISKTLVELMGGEISLESVEGCGSTFKFYVPFIDGCDESSCSVQSQQDYGHVVTYEKRLQDVTILLVEDNPINRLVARESLEAEGATILTAENGEQAVKAVKESGAVIDVVLMDVQMPIMDGYTATKEIRALKGFSGIPIIAMTANALMSDKKAAAQAGMDDHISKPFDIAQLVRIISAFTVPNISSKDVLYVDSDNKAETKLSDFNHEAALLRLGDNRDILCAAAESFIADSETAMGSIPTVVTDDNVSDVMRAIHSLKGASLTVGAERTAGKLAELEIDLKLHKYEHYSVKVKEMSELLVDACSAIQIFLFGKPKSVEQARVVPKKESVTRLQIIELCDMLAQSNMKVLDIYSELKRKDQGSYLSVLSEIDMDVQNLNFRNAQARLERFLRSEC</sequence>
<feature type="domain" description="HPt" evidence="9">
    <location>
        <begin position="301"/>
        <end position="398"/>
    </location>
</feature>
<evidence type="ECO:0000259" key="8">
    <source>
        <dbReference type="PROSITE" id="PS50110"/>
    </source>
</evidence>
<evidence type="ECO:0000256" key="1">
    <source>
        <dbReference type="ARBA" id="ARBA00000085"/>
    </source>
</evidence>
<evidence type="ECO:0000256" key="4">
    <source>
        <dbReference type="ARBA" id="ARBA00023012"/>
    </source>
</evidence>
<dbReference type="GO" id="GO:0005886">
    <property type="term" value="C:plasma membrane"/>
    <property type="evidence" value="ECO:0007669"/>
    <property type="project" value="UniProtKB-SubCell"/>
</dbReference>
<dbReference type="SUPFAM" id="SSF52172">
    <property type="entry name" value="CheY-like"/>
    <property type="match status" value="1"/>
</dbReference>
<dbReference type="GO" id="GO:0005524">
    <property type="term" value="F:ATP binding"/>
    <property type="evidence" value="ECO:0007669"/>
    <property type="project" value="UniProtKB-KW"/>
</dbReference>
<evidence type="ECO:0000313" key="13">
    <source>
        <dbReference type="Proteomes" id="UP000092871"/>
    </source>
</evidence>
<accession>A0A1C3JPW4</accession>
<dbReference type="InterPro" id="IPR001789">
    <property type="entry name" value="Sig_transdc_resp-reg_receiver"/>
</dbReference>
<feature type="modified residue" description="Phosphohistidine" evidence="5">
    <location>
        <position position="340"/>
    </location>
</feature>
<evidence type="ECO:0000313" key="11">
    <source>
        <dbReference type="EMBL" id="SBT22418.1"/>
    </source>
</evidence>
<feature type="domain" description="Histidine kinase" evidence="7">
    <location>
        <begin position="1"/>
        <end position="117"/>
    </location>
</feature>
<feature type="domain" description="Response regulatory" evidence="8">
    <location>
        <begin position="146"/>
        <end position="264"/>
    </location>
</feature>
<name>A0A1C3JPW4_9GAMM</name>
<dbReference type="EMBL" id="FLRA01000009">
    <property type="protein sequence ID" value="SBT17248.1"/>
    <property type="molecule type" value="Genomic_DNA"/>
</dbReference>
<dbReference type="Pfam" id="PF02518">
    <property type="entry name" value="HATPase_c"/>
    <property type="match status" value="1"/>
</dbReference>
<evidence type="ECO:0000313" key="10">
    <source>
        <dbReference type="EMBL" id="SBT17248.1"/>
    </source>
</evidence>
<dbReference type="Gene3D" id="3.40.50.2300">
    <property type="match status" value="1"/>
</dbReference>
<protein>
    <recommendedName>
        <fullName evidence="2">histidine kinase</fullName>
        <ecNumber evidence="2">2.7.13.3</ecNumber>
    </recommendedName>
</protein>
<evidence type="ECO:0000259" key="7">
    <source>
        <dbReference type="PROSITE" id="PS50109"/>
    </source>
</evidence>
<dbReference type="PANTHER" id="PTHR45339:SF3">
    <property type="entry name" value="HISTIDINE KINASE"/>
    <property type="match status" value="1"/>
</dbReference>
<keyword evidence="10" id="KW-0808">Transferase</keyword>
<dbReference type="InterPro" id="IPR011006">
    <property type="entry name" value="CheY-like_superfamily"/>
</dbReference>
<organism evidence="10 13">
    <name type="scientific">Marinomonas gallaica</name>
    <dbReference type="NCBI Taxonomy" id="1806667"/>
    <lineage>
        <taxon>Bacteria</taxon>
        <taxon>Pseudomonadati</taxon>
        <taxon>Pseudomonadota</taxon>
        <taxon>Gammaproteobacteria</taxon>
        <taxon>Oceanospirillales</taxon>
        <taxon>Oceanospirillaceae</taxon>
        <taxon>Marinomonas</taxon>
    </lineage>
</organism>
<evidence type="ECO:0000256" key="3">
    <source>
        <dbReference type="ARBA" id="ARBA00022553"/>
    </source>
</evidence>
<evidence type="ECO:0000256" key="2">
    <source>
        <dbReference type="ARBA" id="ARBA00012438"/>
    </source>
</evidence>
<keyword evidence="3 6" id="KW-0597">Phosphoprotein</keyword>
<evidence type="ECO:0000313" key="12">
    <source>
        <dbReference type="Proteomes" id="UP000092840"/>
    </source>
</evidence>
<reference evidence="11 12" key="1">
    <citation type="submission" date="2016-06" db="EMBL/GenBank/DDBJ databases">
        <authorList>
            <person name="Rodrigo-Torres L."/>
            <person name="Arahal D.R."/>
        </authorList>
    </citation>
    <scope>NUCLEOTIDE SEQUENCE [LARGE SCALE GENOMIC DNA]</scope>
    <source>
        <strain evidence="11 12">CECT 5116</strain>
    </source>
</reference>
<dbReference type="PROSITE" id="PS50110">
    <property type="entry name" value="RESPONSE_REGULATORY"/>
    <property type="match status" value="1"/>
</dbReference>
<dbReference type="PROSITE" id="PS50109">
    <property type="entry name" value="HIS_KIN"/>
    <property type="match status" value="1"/>
</dbReference>
<dbReference type="EC" id="2.7.13.3" evidence="2"/>
<dbReference type="PRINTS" id="PR00344">
    <property type="entry name" value="BCTRLSENSOR"/>
</dbReference>
<dbReference type="CDD" id="cd16922">
    <property type="entry name" value="HATPase_EvgS-ArcB-TorS-like"/>
    <property type="match status" value="1"/>
</dbReference>
<dbReference type="PANTHER" id="PTHR45339">
    <property type="entry name" value="HYBRID SIGNAL TRANSDUCTION HISTIDINE KINASE J"/>
    <property type="match status" value="1"/>
</dbReference>
<dbReference type="SUPFAM" id="SSF47226">
    <property type="entry name" value="Histidine-containing phosphotransfer domain, HPT domain"/>
    <property type="match status" value="1"/>
</dbReference>
<dbReference type="GO" id="GO:0000155">
    <property type="term" value="F:phosphorelay sensor kinase activity"/>
    <property type="evidence" value="ECO:0007669"/>
    <property type="project" value="UniProtKB-ARBA"/>
</dbReference>
<dbReference type="AlphaFoldDB" id="A0A1C3JPW4"/>
<dbReference type="Pfam" id="PF00072">
    <property type="entry name" value="Response_reg"/>
    <property type="match status" value="1"/>
</dbReference>
<dbReference type="FunFam" id="3.30.565.10:FF:000010">
    <property type="entry name" value="Sensor histidine kinase RcsC"/>
    <property type="match status" value="1"/>
</dbReference>
<evidence type="ECO:0000259" key="9">
    <source>
        <dbReference type="PROSITE" id="PS50894"/>
    </source>
</evidence>
<dbReference type="Gene3D" id="3.30.565.10">
    <property type="entry name" value="Histidine kinase-like ATPase, C-terminal domain"/>
    <property type="match status" value="1"/>
</dbReference>
<gene>
    <name evidence="10" type="primary">arcB</name>
    <name evidence="10" type="ORF">MGA5115_01357</name>
    <name evidence="11" type="ORF">MGA5116_03038</name>
</gene>
<dbReference type="InterPro" id="IPR005467">
    <property type="entry name" value="His_kinase_dom"/>
</dbReference>
<dbReference type="PROSITE" id="PS50894">
    <property type="entry name" value="HPT"/>
    <property type="match status" value="1"/>
</dbReference>
<keyword evidence="12" id="KW-1185">Reference proteome</keyword>
<dbReference type="SUPFAM" id="SSF55874">
    <property type="entry name" value="ATPase domain of HSP90 chaperone/DNA topoisomerase II/histidine kinase"/>
    <property type="match status" value="1"/>
</dbReference>
<dbReference type="InterPro" id="IPR036890">
    <property type="entry name" value="HATPase_C_sf"/>
</dbReference>
<proteinExistence type="predicted"/>
<dbReference type="SMART" id="SM00448">
    <property type="entry name" value="REC"/>
    <property type="match status" value="1"/>
</dbReference>
<dbReference type="Proteomes" id="UP000092871">
    <property type="component" value="Unassembled WGS sequence"/>
</dbReference>
<dbReference type="InterPro" id="IPR004358">
    <property type="entry name" value="Sig_transdc_His_kin-like_C"/>
</dbReference>
<comment type="catalytic activity">
    <reaction evidence="1">
        <text>ATP + protein L-histidine = ADP + protein N-phospho-L-histidine.</text>
        <dbReference type="EC" id="2.7.13.3"/>
    </reaction>
</comment>
<dbReference type="SMART" id="SM00387">
    <property type="entry name" value="HATPase_c"/>
    <property type="match status" value="1"/>
</dbReference>
<dbReference type="InterPro" id="IPR008207">
    <property type="entry name" value="Sig_transdc_His_kin_Hpt_dom"/>
</dbReference>
<reference evidence="10 13" key="2">
    <citation type="submission" date="2016-06" db="EMBL/GenBank/DDBJ databases">
        <authorList>
            <person name="Kjaerup R.B."/>
            <person name="Dalgaard T.S."/>
            <person name="Juul-Madsen H.R."/>
        </authorList>
    </citation>
    <scope>NUCLEOTIDE SEQUENCE [LARGE SCALE GENOMIC DNA]</scope>
    <source>
        <strain evidence="10 13">CECT 5115</strain>
    </source>
</reference>
<dbReference type="Gene3D" id="1.20.120.160">
    <property type="entry name" value="HPT domain"/>
    <property type="match status" value="1"/>
</dbReference>
<evidence type="ECO:0000256" key="6">
    <source>
        <dbReference type="PROSITE-ProRule" id="PRU00169"/>
    </source>
</evidence>
<keyword evidence="4" id="KW-0902">Two-component regulatory system</keyword>
<dbReference type="Proteomes" id="UP000092840">
    <property type="component" value="Unassembled WGS sequence"/>
</dbReference>